<name>A0ABW2T5H6_9ACTN</name>
<evidence type="ECO:0000313" key="2">
    <source>
        <dbReference type="Proteomes" id="UP001596514"/>
    </source>
</evidence>
<evidence type="ECO:0000313" key="1">
    <source>
        <dbReference type="EMBL" id="MFC7603682.1"/>
    </source>
</evidence>
<accession>A0ABW2T5H6</accession>
<dbReference type="EMBL" id="JBHTEE010000001">
    <property type="protein sequence ID" value="MFC7603682.1"/>
    <property type="molecule type" value="Genomic_DNA"/>
</dbReference>
<sequence length="57" mass="6247">MADRLDERGAPKFTGFSFTFETGEGVRFRHDGKGCPVAYLGEAHYERAHAEADSGTP</sequence>
<keyword evidence="2" id="KW-1185">Reference proteome</keyword>
<comment type="caution">
    <text evidence="1">The sequence shown here is derived from an EMBL/GenBank/DDBJ whole genome shotgun (WGS) entry which is preliminary data.</text>
</comment>
<protein>
    <submittedName>
        <fullName evidence="1">Uncharacterized protein</fullName>
    </submittedName>
</protein>
<proteinExistence type="predicted"/>
<dbReference type="RefSeq" id="WP_343981982.1">
    <property type="nucleotide sequence ID" value="NZ_BAAAGK010000233.1"/>
</dbReference>
<organism evidence="1 2">
    <name type="scientific">Streptosporangium amethystogenes subsp. fukuiense</name>
    <dbReference type="NCBI Taxonomy" id="698418"/>
    <lineage>
        <taxon>Bacteria</taxon>
        <taxon>Bacillati</taxon>
        <taxon>Actinomycetota</taxon>
        <taxon>Actinomycetes</taxon>
        <taxon>Streptosporangiales</taxon>
        <taxon>Streptosporangiaceae</taxon>
        <taxon>Streptosporangium</taxon>
    </lineage>
</organism>
<reference evidence="2" key="1">
    <citation type="journal article" date="2019" name="Int. J. Syst. Evol. Microbiol.">
        <title>The Global Catalogue of Microorganisms (GCM) 10K type strain sequencing project: providing services to taxonomists for standard genome sequencing and annotation.</title>
        <authorList>
            <consortium name="The Broad Institute Genomics Platform"/>
            <consortium name="The Broad Institute Genome Sequencing Center for Infectious Disease"/>
            <person name="Wu L."/>
            <person name="Ma J."/>
        </authorList>
    </citation>
    <scope>NUCLEOTIDE SEQUENCE [LARGE SCALE GENOMIC DNA]</scope>
    <source>
        <strain evidence="2">JCM 10083</strain>
    </source>
</reference>
<gene>
    <name evidence="1" type="ORF">ACFQVD_26565</name>
</gene>
<dbReference type="Proteomes" id="UP001596514">
    <property type="component" value="Unassembled WGS sequence"/>
</dbReference>